<dbReference type="AlphaFoldDB" id="A0A9K3I3K4"/>
<dbReference type="SMART" id="SM01019">
    <property type="entry name" value="B3"/>
    <property type="match status" value="1"/>
</dbReference>
<keyword evidence="2" id="KW-0805">Transcription regulation</keyword>
<accession>A0A9K3I3K4</accession>
<dbReference type="PROSITE" id="PS50863">
    <property type="entry name" value="B3"/>
    <property type="match status" value="1"/>
</dbReference>
<dbReference type="Gene3D" id="2.40.330.10">
    <property type="entry name" value="DNA-binding pseudobarrel domain"/>
    <property type="match status" value="2"/>
</dbReference>
<reference evidence="7" key="1">
    <citation type="journal article" date="2017" name="Nature">
        <title>The sunflower genome provides insights into oil metabolism, flowering and Asterid evolution.</title>
        <authorList>
            <person name="Badouin H."/>
            <person name="Gouzy J."/>
            <person name="Grassa C.J."/>
            <person name="Murat F."/>
            <person name="Staton S.E."/>
            <person name="Cottret L."/>
            <person name="Lelandais-Briere C."/>
            <person name="Owens G.L."/>
            <person name="Carrere S."/>
            <person name="Mayjonade B."/>
            <person name="Legrand L."/>
            <person name="Gill N."/>
            <person name="Kane N.C."/>
            <person name="Bowers J.E."/>
            <person name="Hubner S."/>
            <person name="Bellec A."/>
            <person name="Berard A."/>
            <person name="Berges H."/>
            <person name="Blanchet N."/>
            <person name="Boniface M.C."/>
            <person name="Brunel D."/>
            <person name="Catrice O."/>
            <person name="Chaidir N."/>
            <person name="Claudel C."/>
            <person name="Donnadieu C."/>
            <person name="Faraut T."/>
            <person name="Fievet G."/>
            <person name="Helmstetter N."/>
            <person name="King M."/>
            <person name="Knapp S.J."/>
            <person name="Lai Z."/>
            <person name="Le Paslier M.C."/>
            <person name="Lippi Y."/>
            <person name="Lorenzon L."/>
            <person name="Mandel J.R."/>
            <person name="Marage G."/>
            <person name="Marchand G."/>
            <person name="Marquand E."/>
            <person name="Bret-Mestries E."/>
            <person name="Morien E."/>
            <person name="Nambeesan S."/>
            <person name="Nguyen T."/>
            <person name="Pegot-Espagnet P."/>
            <person name="Pouilly N."/>
            <person name="Raftis F."/>
            <person name="Sallet E."/>
            <person name="Schiex T."/>
            <person name="Thomas J."/>
            <person name="Vandecasteele C."/>
            <person name="Vares D."/>
            <person name="Vear F."/>
            <person name="Vautrin S."/>
            <person name="Crespi M."/>
            <person name="Mangin B."/>
            <person name="Burke J.M."/>
            <person name="Salse J."/>
            <person name="Munos S."/>
            <person name="Vincourt P."/>
            <person name="Rieseberg L.H."/>
            <person name="Langlade N.B."/>
        </authorList>
    </citation>
    <scope>NUCLEOTIDE SEQUENCE</scope>
    <source>
        <tissue evidence="7">Leaves</tissue>
    </source>
</reference>
<comment type="caution">
    <text evidence="7">The sequence shown here is derived from an EMBL/GenBank/DDBJ whole genome shotgun (WGS) entry which is preliminary data.</text>
</comment>
<evidence type="ECO:0000256" key="5">
    <source>
        <dbReference type="ARBA" id="ARBA00023242"/>
    </source>
</evidence>
<comment type="subcellular location">
    <subcellularLocation>
        <location evidence="1">Nucleus</location>
    </subcellularLocation>
</comment>
<dbReference type="GO" id="GO:0005634">
    <property type="term" value="C:nucleus"/>
    <property type="evidence" value="ECO:0007669"/>
    <property type="project" value="UniProtKB-SubCell"/>
</dbReference>
<name>A0A9K3I3K4_HELAN</name>
<dbReference type="EMBL" id="MNCJ02000324">
    <property type="protein sequence ID" value="KAF5789596.1"/>
    <property type="molecule type" value="Genomic_DNA"/>
</dbReference>
<evidence type="ECO:0000256" key="3">
    <source>
        <dbReference type="ARBA" id="ARBA00023125"/>
    </source>
</evidence>
<reference evidence="7" key="2">
    <citation type="submission" date="2020-06" db="EMBL/GenBank/DDBJ databases">
        <title>Helianthus annuus Genome sequencing and assembly Release 2.</title>
        <authorList>
            <person name="Gouzy J."/>
            <person name="Langlade N."/>
            <person name="Munos S."/>
        </authorList>
    </citation>
    <scope>NUCLEOTIDE SEQUENCE</scope>
    <source>
        <tissue evidence="7">Leaves</tissue>
    </source>
</reference>
<dbReference type="Pfam" id="PF02362">
    <property type="entry name" value="B3"/>
    <property type="match status" value="1"/>
</dbReference>
<sequence length="443" mass="49876">MKLLIAFSVIICACTFVMLSSTLRLINQPYNFCLMLICLIVVRDDDFRFNIPLDFQTLLWGKEVPYGRIVELLDGDKSWLVQVRKRDDHCIFTDGWTKFVRDCCLKTKDAILVKAVGRLSFVVSCFKEKVYENSYISANISPEVGMALIADKFWKQFYGKNYEYAIATIYVGERFWNVMMKGWTDGCGFTDGWSKLIEKVPIPVESWLVFTMIASKTFELSVFHSETGTEVSFKKADVVVLDDSVYGDDGFDLLAAAKHKQLLDSGEVALDDEDTGASVGNSKQFTSFEDIFNFADDGLFDSKITHLVDESDVKNAPEDHSVKIADDVNDPQLQSKDFPVRDISASSSVVSNHLPSVVSSALDLHTDNPKPINIQNLKCEVKELFTKSQKTNTGFNYAVVGWSSYLRSCNIAFGDELSLEFHKSTQLLKLKKVVHTVTKIKSS</sequence>
<dbReference type="InterPro" id="IPR003340">
    <property type="entry name" value="B3_DNA-bd"/>
</dbReference>
<feature type="domain" description="TF-B3" evidence="6">
    <location>
        <begin position="34"/>
        <end position="129"/>
    </location>
</feature>
<dbReference type="InterPro" id="IPR015300">
    <property type="entry name" value="DNA-bd_pseudobarrel_sf"/>
</dbReference>
<gene>
    <name evidence="7" type="ORF">HanXRQr2_Chr09g0373151</name>
</gene>
<dbReference type="GO" id="GO:0003677">
    <property type="term" value="F:DNA binding"/>
    <property type="evidence" value="ECO:0007669"/>
    <property type="project" value="UniProtKB-KW"/>
</dbReference>
<dbReference type="PANTHER" id="PTHR31920:SF122">
    <property type="entry name" value="B3 DOMAIN-CONTAINING PROTEIN REM23"/>
    <property type="match status" value="1"/>
</dbReference>
<evidence type="ECO:0000256" key="2">
    <source>
        <dbReference type="ARBA" id="ARBA00023015"/>
    </source>
</evidence>
<evidence type="ECO:0000313" key="7">
    <source>
        <dbReference type="EMBL" id="KAF5789596.1"/>
    </source>
</evidence>
<dbReference type="Gramene" id="mRNA:HanXRQr2_Chr09g0373151">
    <property type="protein sequence ID" value="mRNA:HanXRQr2_Chr09g0373151"/>
    <property type="gene ID" value="HanXRQr2_Chr09g0373151"/>
</dbReference>
<evidence type="ECO:0000259" key="6">
    <source>
        <dbReference type="PROSITE" id="PS50863"/>
    </source>
</evidence>
<keyword evidence="4" id="KW-0804">Transcription</keyword>
<evidence type="ECO:0000313" key="8">
    <source>
        <dbReference type="Proteomes" id="UP000215914"/>
    </source>
</evidence>
<dbReference type="Proteomes" id="UP000215914">
    <property type="component" value="Unassembled WGS sequence"/>
</dbReference>
<evidence type="ECO:0000256" key="4">
    <source>
        <dbReference type="ARBA" id="ARBA00023163"/>
    </source>
</evidence>
<dbReference type="PANTHER" id="PTHR31920">
    <property type="entry name" value="B3 DOMAIN-CONTAINING"/>
    <property type="match status" value="1"/>
</dbReference>
<keyword evidence="3" id="KW-0238">DNA-binding</keyword>
<evidence type="ECO:0000256" key="1">
    <source>
        <dbReference type="ARBA" id="ARBA00004123"/>
    </source>
</evidence>
<keyword evidence="8" id="KW-1185">Reference proteome</keyword>
<dbReference type="CDD" id="cd10017">
    <property type="entry name" value="B3_DNA"/>
    <property type="match status" value="1"/>
</dbReference>
<dbReference type="SUPFAM" id="SSF101936">
    <property type="entry name" value="DNA-binding pseudobarrel domain"/>
    <property type="match status" value="2"/>
</dbReference>
<proteinExistence type="predicted"/>
<organism evidence="7 8">
    <name type="scientific">Helianthus annuus</name>
    <name type="common">Common sunflower</name>
    <dbReference type="NCBI Taxonomy" id="4232"/>
    <lineage>
        <taxon>Eukaryota</taxon>
        <taxon>Viridiplantae</taxon>
        <taxon>Streptophyta</taxon>
        <taxon>Embryophyta</taxon>
        <taxon>Tracheophyta</taxon>
        <taxon>Spermatophyta</taxon>
        <taxon>Magnoliopsida</taxon>
        <taxon>eudicotyledons</taxon>
        <taxon>Gunneridae</taxon>
        <taxon>Pentapetalae</taxon>
        <taxon>asterids</taxon>
        <taxon>campanulids</taxon>
        <taxon>Asterales</taxon>
        <taxon>Asteraceae</taxon>
        <taxon>Asteroideae</taxon>
        <taxon>Heliantheae alliance</taxon>
        <taxon>Heliantheae</taxon>
        <taxon>Helianthus</taxon>
    </lineage>
</organism>
<dbReference type="InterPro" id="IPR050655">
    <property type="entry name" value="Plant_B3_domain"/>
</dbReference>
<protein>
    <submittedName>
        <fullName evidence="7">Transcription factor B3-Domain family</fullName>
    </submittedName>
</protein>
<keyword evidence="5" id="KW-0539">Nucleus</keyword>